<keyword evidence="3 5" id="KW-1133">Transmembrane helix</keyword>
<feature type="transmembrane region" description="Helical" evidence="5">
    <location>
        <begin position="90"/>
        <end position="109"/>
    </location>
</feature>
<dbReference type="Gene3D" id="1.20.1540.10">
    <property type="entry name" value="Rhomboid-like"/>
    <property type="match status" value="1"/>
</dbReference>
<dbReference type="GO" id="GO:0016020">
    <property type="term" value="C:membrane"/>
    <property type="evidence" value="ECO:0007669"/>
    <property type="project" value="UniProtKB-SubCell"/>
</dbReference>
<comment type="caution">
    <text evidence="7">The sequence shown here is derived from an EMBL/GenBank/DDBJ whole genome shotgun (WGS) entry which is preliminary data.</text>
</comment>
<dbReference type="GO" id="GO:0004252">
    <property type="term" value="F:serine-type endopeptidase activity"/>
    <property type="evidence" value="ECO:0007669"/>
    <property type="project" value="InterPro"/>
</dbReference>
<dbReference type="NCBIfam" id="TIGR03902">
    <property type="entry name" value="rhom_GG_sort"/>
    <property type="match status" value="1"/>
</dbReference>
<dbReference type="eggNOG" id="COG0705">
    <property type="taxonomic scope" value="Bacteria"/>
</dbReference>
<feature type="transmembrane region" description="Helical" evidence="5">
    <location>
        <begin position="115"/>
        <end position="136"/>
    </location>
</feature>
<dbReference type="Proteomes" id="UP000053586">
    <property type="component" value="Unassembled WGS sequence"/>
</dbReference>
<dbReference type="InterPro" id="IPR022764">
    <property type="entry name" value="Peptidase_S54_rhomboid_dom"/>
</dbReference>
<dbReference type="InterPro" id="IPR023826">
    <property type="entry name" value="Rhom-like_SP_proteobac"/>
</dbReference>
<keyword evidence="2 5" id="KW-0812">Transmembrane</keyword>
<feature type="domain" description="Peptidase S54 rhomboid" evidence="6">
    <location>
        <begin position="50"/>
        <end position="191"/>
    </location>
</feature>
<protein>
    <submittedName>
        <fullName evidence="7">Membrane protein, Rhomboid family</fullName>
    </submittedName>
</protein>
<dbReference type="OrthoDB" id="196054at2"/>
<dbReference type="PANTHER" id="PTHR43066">
    <property type="entry name" value="RHOMBOID-RELATED PROTEIN"/>
    <property type="match status" value="1"/>
</dbReference>
<reference evidence="7 8" key="1">
    <citation type="journal article" date="2012" name="J. Bacteriol.">
        <title>Genome sequence of proteorhodopsin-containing sea ice bacterium Glaciecola punicea ACAM 611T.</title>
        <authorList>
            <person name="Qin Q.-L."/>
            <person name="Xie B.-B."/>
            <person name="Shu Y.-L."/>
            <person name="Rong J.-C."/>
            <person name="Zhao D.-L."/>
            <person name="Zhang X.-Y."/>
            <person name="Chen X.-L."/>
            <person name="Zhou B.-C."/>
            <person name="Zhanga Y.-Z."/>
        </authorList>
    </citation>
    <scope>NUCLEOTIDE SEQUENCE [LARGE SCALE GENOMIC DNA]</scope>
    <source>
        <strain evidence="7 8">ACAM 611</strain>
    </source>
</reference>
<feature type="transmembrane region" description="Helical" evidence="5">
    <location>
        <begin position="143"/>
        <end position="165"/>
    </location>
</feature>
<comment type="subcellular location">
    <subcellularLocation>
        <location evidence="1">Membrane</location>
        <topology evidence="1">Multi-pass membrane protein</topology>
    </subcellularLocation>
</comment>
<gene>
    <name evidence="7" type="ORF">GPUN_0992</name>
</gene>
<dbReference type="SUPFAM" id="SSF144091">
    <property type="entry name" value="Rhomboid-like"/>
    <property type="match status" value="1"/>
</dbReference>
<reference evidence="7 8" key="2">
    <citation type="journal article" date="2017" name="Antonie Van Leeuwenhoek">
        <title>Rhizobium rhizosphaerae sp. nov., a novel species isolated from rice rhizosphere.</title>
        <authorList>
            <person name="Zhao J.J."/>
            <person name="Zhang J."/>
            <person name="Zhang R.J."/>
            <person name="Zhang C.W."/>
            <person name="Yin H.Q."/>
            <person name="Zhang X.X."/>
        </authorList>
    </citation>
    <scope>NUCLEOTIDE SEQUENCE [LARGE SCALE GENOMIC DNA]</scope>
    <source>
        <strain evidence="7 8">ACAM 611</strain>
    </source>
</reference>
<sequence length="208" mass="23532">MFANLHRTHNIPYLLAFLTSTLLYLWYGFVSDVSVSDSALSFHREQARSGSWWQWISAHFMHTNFFHYALNMIGLALLWILHAEYASVKSFGINFLVLALGISLGIYYFSPTLTWYVGMSGVLHGIFAWGIVIDLYRKRKSGYLLLIGLVIKLVNERFFASSTFMAELIEAGVAIDAHLYGAVVGLGLGVINVIYDRHQRAQNCSKVK</sequence>
<evidence type="ECO:0000313" key="8">
    <source>
        <dbReference type="Proteomes" id="UP000053586"/>
    </source>
</evidence>
<name>H5T9Z6_9ALTE</name>
<dbReference type="AlphaFoldDB" id="H5T9Z6"/>
<organism evidence="7 8">
    <name type="scientific">Glaciecola punicea ACAM 611</name>
    <dbReference type="NCBI Taxonomy" id="1121923"/>
    <lineage>
        <taxon>Bacteria</taxon>
        <taxon>Pseudomonadati</taxon>
        <taxon>Pseudomonadota</taxon>
        <taxon>Gammaproteobacteria</taxon>
        <taxon>Alteromonadales</taxon>
        <taxon>Alteromonadaceae</taxon>
        <taxon>Glaciecola</taxon>
    </lineage>
</organism>
<feature type="transmembrane region" description="Helical" evidence="5">
    <location>
        <begin position="177"/>
        <end position="195"/>
    </location>
</feature>
<dbReference type="Pfam" id="PF01694">
    <property type="entry name" value="Rhomboid"/>
    <property type="match status" value="1"/>
</dbReference>
<keyword evidence="4 5" id="KW-0472">Membrane</keyword>
<evidence type="ECO:0000259" key="6">
    <source>
        <dbReference type="Pfam" id="PF01694"/>
    </source>
</evidence>
<dbReference type="InterPro" id="IPR035952">
    <property type="entry name" value="Rhomboid-like_sf"/>
</dbReference>
<evidence type="ECO:0000256" key="1">
    <source>
        <dbReference type="ARBA" id="ARBA00004141"/>
    </source>
</evidence>
<evidence type="ECO:0000256" key="4">
    <source>
        <dbReference type="ARBA" id="ARBA00023136"/>
    </source>
</evidence>
<evidence type="ECO:0000256" key="5">
    <source>
        <dbReference type="SAM" id="Phobius"/>
    </source>
</evidence>
<feature type="transmembrane region" description="Helical" evidence="5">
    <location>
        <begin position="12"/>
        <end position="30"/>
    </location>
</feature>
<dbReference type="EMBL" id="BAET01000008">
    <property type="protein sequence ID" value="GAB55123.1"/>
    <property type="molecule type" value="Genomic_DNA"/>
</dbReference>
<evidence type="ECO:0000256" key="2">
    <source>
        <dbReference type="ARBA" id="ARBA00022692"/>
    </source>
</evidence>
<accession>H5T9Z6</accession>
<feature type="transmembrane region" description="Helical" evidence="5">
    <location>
        <begin position="65"/>
        <end position="83"/>
    </location>
</feature>
<dbReference type="STRING" id="56804.BAE46_01520"/>
<proteinExistence type="predicted"/>
<keyword evidence="8" id="KW-1185">Reference proteome</keyword>
<evidence type="ECO:0000256" key="3">
    <source>
        <dbReference type="ARBA" id="ARBA00022989"/>
    </source>
</evidence>
<dbReference type="RefSeq" id="WP_006003945.1">
    <property type="nucleotide sequence ID" value="NZ_BAET01000008.1"/>
</dbReference>
<evidence type="ECO:0000313" key="7">
    <source>
        <dbReference type="EMBL" id="GAB55123.1"/>
    </source>
</evidence>